<dbReference type="InterPro" id="IPR027417">
    <property type="entry name" value="P-loop_NTPase"/>
</dbReference>
<evidence type="ECO:0000313" key="1">
    <source>
        <dbReference type="EMBL" id="SHN31082.1"/>
    </source>
</evidence>
<sequence length="675" mass="71249">MKGHIPRETTSFVGRERELARLGGMLATARLVTVTGAGGVGKTRLAVRAAGRVAGLFPDGVWWADLATLTGPELLVATVSDAVDLADHSPRAPLQALSEFVADKRLLLVLDSCEHLVEECAHLVGDLLTAAPGVTVLATSRRPLLAGDQDPLVLDPLPADGPDALALLADRVAERGGGHAMAEPGAGAAAAALCRRLEGIPLAIELAAGQVGPASVAEVSAHLGSRFDALTRSDFVWPHRHRAMRTAVGWSHELCAPLERLLWARLSVFRGAFSAESAADVTGGGPLRSEDVPRLLDGLVGQSVVRRDGGQYRMLDTIREYGDEWLGELGERDALADRHAAHFVRLAREAEADWPGTRQIRAYRDVERVHADLRAALDRLLATDPARAADTAGRLVFFWTCSGHVKEARSYLERALGACPEPGECRTRALTALGVAVTLQGDYPLATRLGDEAMAAARADGDKDAQLAAAYMAGLLDLLAGRPGRAVATVDAALAAAPGFVFDSGALLRCHLVRVFGMTALGDLDRASRTAYELREHCVLMDEVWTRSYLDYQLALIALGRSAAGDAVRHARMMLNAKRALGDSFGLALGLDVLAAALAADGRPEAAAIAYGTSGTLWRGVGHAQRGTPELKAVRERCEAAVRSALGDDGYDRAYRRGAATASPGAIAALAGDSP</sequence>
<dbReference type="SUPFAM" id="SSF48452">
    <property type="entry name" value="TPR-like"/>
    <property type="match status" value="1"/>
</dbReference>
<dbReference type="Gene3D" id="1.25.40.10">
    <property type="entry name" value="Tetratricopeptide repeat domain"/>
    <property type="match status" value="1"/>
</dbReference>
<name>A0A1M7QIQ5_9ACTN</name>
<dbReference type="STRING" id="310782.SAMN05216499_13557"/>
<dbReference type="SUPFAM" id="SSF52540">
    <property type="entry name" value="P-loop containing nucleoside triphosphate hydrolases"/>
    <property type="match status" value="1"/>
</dbReference>
<dbReference type="Proteomes" id="UP000184111">
    <property type="component" value="Unassembled WGS sequence"/>
</dbReference>
<proteinExistence type="predicted"/>
<dbReference type="EMBL" id="FRBI01000035">
    <property type="protein sequence ID" value="SHN31082.1"/>
    <property type="molecule type" value="Genomic_DNA"/>
</dbReference>
<accession>A0A1M7QIQ5</accession>
<gene>
    <name evidence="1" type="ORF">SAMN05216499_13557</name>
</gene>
<evidence type="ECO:0000313" key="2">
    <source>
        <dbReference type="Proteomes" id="UP000184111"/>
    </source>
</evidence>
<dbReference type="OrthoDB" id="499349at2"/>
<dbReference type="Gene3D" id="3.40.50.300">
    <property type="entry name" value="P-loop containing nucleotide triphosphate hydrolases"/>
    <property type="match status" value="1"/>
</dbReference>
<protein>
    <submittedName>
        <fullName evidence="1">Predicted ATPase</fullName>
    </submittedName>
</protein>
<keyword evidence="2" id="KW-1185">Reference proteome</keyword>
<reference evidence="1 2" key="1">
    <citation type="submission" date="2016-11" db="EMBL/GenBank/DDBJ databases">
        <authorList>
            <person name="Jaros S."/>
            <person name="Januszkiewicz K."/>
            <person name="Wedrychowicz H."/>
        </authorList>
    </citation>
    <scope>NUCLEOTIDE SEQUENCE [LARGE SCALE GENOMIC DNA]</scope>
    <source>
        <strain evidence="1 2">CGMCC 4.2025</strain>
    </source>
</reference>
<dbReference type="PRINTS" id="PR00364">
    <property type="entry name" value="DISEASERSIST"/>
</dbReference>
<dbReference type="InterPro" id="IPR011990">
    <property type="entry name" value="TPR-like_helical_dom_sf"/>
</dbReference>
<dbReference type="PANTHER" id="PTHR47691">
    <property type="entry name" value="REGULATOR-RELATED"/>
    <property type="match status" value="1"/>
</dbReference>
<dbReference type="AlphaFoldDB" id="A0A1M7QIQ5"/>
<organism evidence="1 2">
    <name type="scientific">Actinacidiphila paucisporea</name>
    <dbReference type="NCBI Taxonomy" id="310782"/>
    <lineage>
        <taxon>Bacteria</taxon>
        <taxon>Bacillati</taxon>
        <taxon>Actinomycetota</taxon>
        <taxon>Actinomycetes</taxon>
        <taxon>Kitasatosporales</taxon>
        <taxon>Streptomycetaceae</taxon>
        <taxon>Actinacidiphila</taxon>
    </lineage>
</organism>
<dbReference type="PANTHER" id="PTHR47691:SF3">
    <property type="entry name" value="HTH-TYPE TRANSCRIPTIONAL REGULATOR RV0890C-RELATED"/>
    <property type="match status" value="1"/>
</dbReference>
<dbReference type="RefSeq" id="WP_073502573.1">
    <property type="nucleotide sequence ID" value="NZ_FRBI01000035.1"/>
</dbReference>